<reference evidence="5 6" key="1">
    <citation type="submission" date="2016-02" db="EMBL/GenBank/DDBJ databases">
        <title>Genome analysis of coral dinoflagellate symbionts highlights evolutionary adaptations to a symbiotic lifestyle.</title>
        <authorList>
            <person name="Aranda M."/>
            <person name="Li Y."/>
            <person name="Liew Y.J."/>
            <person name="Baumgarten S."/>
            <person name="Simakov O."/>
            <person name="Wilson M."/>
            <person name="Piel J."/>
            <person name="Ashoor H."/>
            <person name="Bougouffa S."/>
            <person name="Bajic V.B."/>
            <person name="Ryu T."/>
            <person name="Ravasi T."/>
            <person name="Bayer T."/>
            <person name="Micklem G."/>
            <person name="Kim H."/>
            <person name="Bhak J."/>
            <person name="Lajeunesse T.C."/>
            <person name="Voolstra C.R."/>
        </authorList>
    </citation>
    <scope>NUCLEOTIDE SEQUENCE [LARGE SCALE GENOMIC DNA]</scope>
    <source>
        <strain evidence="5 6">CCMP2467</strain>
    </source>
</reference>
<dbReference type="Pfam" id="PF13812">
    <property type="entry name" value="PPR_3"/>
    <property type="match status" value="1"/>
</dbReference>
<feature type="repeat" description="PPR" evidence="2">
    <location>
        <begin position="573"/>
        <end position="607"/>
    </location>
</feature>
<comment type="caution">
    <text evidence="5">The sequence shown here is derived from an EMBL/GenBank/DDBJ whole genome shotgun (WGS) entry which is preliminary data.</text>
</comment>
<dbReference type="Pfam" id="PF01535">
    <property type="entry name" value="PPR"/>
    <property type="match status" value="1"/>
</dbReference>
<feature type="repeat" description="PPR" evidence="2">
    <location>
        <begin position="712"/>
        <end position="746"/>
    </location>
</feature>
<accession>A0A1Q9F2U9</accession>
<dbReference type="InterPro" id="IPR011990">
    <property type="entry name" value="TPR-like_helical_dom_sf"/>
</dbReference>
<dbReference type="PANTHER" id="PTHR47936">
    <property type="entry name" value="PPR_LONG DOMAIN-CONTAINING PROTEIN"/>
    <property type="match status" value="1"/>
</dbReference>
<proteinExistence type="predicted"/>
<evidence type="ECO:0000313" key="5">
    <source>
        <dbReference type="EMBL" id="OLQ13991.1"/>
    </source>
</evidence>
<feature type="domain" description="Pentatricopeptide repeat-containing protein-mitochondrial" evidence="4">
    <location>
        <begin position="785"/>
        <end position="910"/>
    </location>
</feature>
<evidence type="ECO:0000256" key="3">
    <source>
        <dbReference type="SAM" id="SignalP"/>
    </source>
</evidence>
<dbReference type="EMBL" id="LSRX01000021">
    <property type="protein sequence ID" value="OLQ13991.1"/>
    <property type="molecule type" value="Genomic_DNA"/>
</dbReference>
<dbReference type="PANTHER" id="PTHR47936:SF1">
    <property type="entry name" value="PENTATRICOPEPTIDE REPEAT-CONTAINING PROTEIN GUN1, CHLOROPLASTIC"/>
    <property type="match status" value="1"/>
</dbReference>
<feature type="repeat" description="PPR" evidence="2">
    <location>
        <begin position="817"/>
        <end position="851"/>
    </location>
</feature>
<evidence type="ECO:0000313" key="6">
    <source>
        <dbReference type="Proteomes" id="UP000186817"/>
    </source>
</evidence>
<gene>
    <name evidence="5" type="ORF">AK812_SmicGene1941</name>
</gene>
<dbReference type="Pfam" id="PF23276">
    <property type="entry name" value="TPR_24"/>
    <property type="match status" value="1"/>
</dbReference>
<dbReference type="InterPro" id="IPR002885">
    <property type="entry name" value="PPR_rpt"/>
</dbReference>
<feature type="signal peptide" evidence="3">
    <location>
        <begin position="1"/>
        <end position="25"/>
    </location>
</feature>
<keyword evidence="3" id="KW-0732">Signal</keyword>
<keyword evidence="6" id="KW-1185">Reference proteome</keyword>
<dbReference type="InterPro" id="IPR057027">
    <property type="entry name" value="TPR_mt"/>
</dbReference>
<evidence type="ECO:0000259" key="4">
    <source>
        <dbReference type="Pfam" id="PF23276"/>
    </source>
</evidence>
<evidence type="ECO:0000256" key="2">
    <source>
        <dbReference type="PROSITE-ProRule" id="PRU00708"/>
    </source>
</evidence>
<dbReference type="Gene3D" id="1.25.40.10">
    <property type="entry name" value="Tetratricopeptide repeat domain"/>
    <property type="match status" value="3"/>
</dbReference>
<dbReference type="AlphaFoldDB" id="A0A1Q9F2U9"/>
<dbReference type="Proteomes" id="UP000186817">
    <property type="component" value="Unassembled WGS sequence"/>
</dbReference>
<dbReference type="PROSITE" id="PS51375">
    <property type="entry name" value="PPR"/>
    <property type="match status" value="3"/>
</dbReference>
<dbReference type="NCBIfam" id="TIGR00756">
    <property type="entry name" value="PPR"/>
    <property type="match status" value="2"/>
</dbReference>
<dbReference type="OrthoDB" id="185373at2759"/>
<evidence type="ECO:0000256" key="1">
    <source>
        <dbReference type="ARBA" id="ARBA00022737"/>
    </source>
</evidence>
<name>A0A1Q9F2U9_SYMMI</name>
<protein>
    <submittedName>
        <fullName evidence="5">Pentatricopeptide repeat-containing protein, chloroplastic</fullName>
    </submittedName>
</protein>
<sequence length="1039" mass="114152">MTWSLTSSSRFTWLALSVLASTSRAYRRVAVWATLALQNDVWCPGQGENAMRDSDAEMRRRGCWSAPFGFVSSAVRKLSMCNMLNIMFHFQFLVQAYPHLEVLRWAKSLISFAVHGRAVLGTRKRAVDGNPRPKLRTYNVGRHLGWTMLSSEGARASVVSSIRRFLHLDPKADVSNKKLVTLHYVVEILARLPTVFLYSIYLRPRYGERPFISLFVVDIALTCALLQWEVHEAVLQASILERRHTSLELTLPGCLYAMLATISDAMNLATLERSVATDAEVSVPMFMVNFVLFDPCFPFYHVNQVYYYIKYLEALFMWTCILEDRRCLTPAPASPSKALTEQRARMSAVEAAAFTIWKEEDMDLEAQIPLVANSGSSEPAPPSRGSHFPMQHISGLENIIEDLRQISKARELEQTDTSILSRSKGPSDFDGGEATLAPVCTRKNAMLGAAHCGEFEACDDIGMLGYLSKHARIRTLRFHSSADGQTIAAWPGPARHPNTTGCMAAYTSRIAALARFPGQWQAALAVLCGMPQSSLQPNVFSFTAAISAMAKCTRWQVAEALFELMQDSLVSSNVVSFNATLHAYARAGKWDLAQRVLESMPYVRVCPDAISISTAISACKRAGNWKAAVGFLASSTALRAPVTTVTCNALLTVCESASQWQTAMVLVRNIGKESLQTDEITHNTAISACGQGGQWPQSVVLFAAAEALKQTSAATYNACMHALQQNSQWHRALTLFGRMDGARIRPDAASFATSISSCHHSAEWQLALHLLNEMSSASVARNSVVCNAALTTCEKAGERKMAFRLLRALPRHGVVADEISYNATISACAKTDRWDMALQVLEEMLMARVLPSEVSITAALAAFEISGEWEQAIQMMDFLLAQAPPPSLVCFNALLGSLSKALQWERSLKLLVDVGGDGITHQTTLAACSAGSKWKLTLCLLREMQDLPLMGESFSVAKELAAAACEASMQRPRAHQAAARDAWPWPAARPGLCDMRRKRQEWGSWLESGISDSAADTFAYLFCVMANTNRLGSGLGSEL</sequence>
<keyword evidence="1" id="KW-0677">Repeat</keyword>
<organism evidence="5 6">
    <name type="scientific">Symbiodinium microadriaticum</name>
    <name type="common">Dinoflagellate</name>
    <name type="synonym">Zooxanthella microadriatica</name>
    <dbReference type="NCBI Taxonomy" id="2951"/>
    <lineage>
        <taxon>Eukaryota</taxon>
        <taxon>Sar</taxon>
        <taxon>Alveolata</taxon>
        <taxon>Dinophyceae</taxon>
        <taxon>Suessiales</taxon>
        <taxon>Symbiodiniaceae</taxon>
        <taxon>Symbiodinium</taxon>
    </lineage>
</organism>
<feature type="chain" id="PRO_5012977469" evidence="3">
    <location>
        <begin position="26"/>
        <end position="1039"/>
    </location>
</feature>